<dbReference type="PRINTS" id="PR00633">
    <property type="entry name" value="RCCNDNSATION"/>
</dbReference>
<name>A0ABD3VNG0_SINWO</name>
<dbReference type="PROSITE" id="PS50012">
    <property type="entry name" value="RCC1_3"/>
    <property type="match status" value="5"/>
</dbReference>
<evidence type="ECO:0000256" key="1">
    <source>
        <dbReference type="ARBA" id="ARBA00022737"/>
    </source>
</evidence>
<dbReference type="InterPro" id="IPR028641">
    <property type="entry name" value="RCC2"/>
</dbReference>
<dbReference type="Pfam" id="PF25390">
    <property type="entry name" value="WD40_RLD"/>
    <property type="match status" value="1"/>
</dbReference>
<evidence type="ECO:0000313" key="6">
    <source>
        <dbReference type="Proteomes" id="UP001634394"/>
    </source>
</evidence>
<dbReference type="InterPro" id="IPR000408">
    <property type="entry name" value="Reg_chr_condens"/>
</dbReference>
<accession>A0ABD3VNG0</accession>
<dbReference type="Gene3D" id="2.130.10.30">
    <property type="entry name" value="Regulator of chromosome condensation 1/beta-lactamase-inhibitor protein II"/>
    <property type="match status" value="2"/>
</dbReference>
<dbReference type="InterPro" id="IPR009091">
    <property type="entry name" value="RCC1/BLIP-II"/>
</dbReference>
<dbReference type="Proteomes" id="UP001634394">
    <property type="component" value="Unassembled WGS sequence"/>
</dbReference>
<evidence type="ECO:0000259" key="4">
    <source>
        <dbReference type="Pfam" id="PF25390"/>
    </source>
</evidence>
<dbReference type="AlphaFoldDB" id="A0ABD3VNG0"/>
<evidence type="ECO:0000256" key="2">
    <source>
        <dbReference type="PROSITE-ProRule" id="PRU00235"/>
    </source>
</evidence>
<sequence>MPPKKRNPENGDGQQVKRRKKRKEEVDFEDDHDAVENNESAVAVETYEEEIGQIDITLEGSMLSGELLFSGGTNWDLVGRHSLPKGVKTKGGPNLWGPHRITNMVGIKVRTVSSGCTACHCAIITKEGKTYTWGRNEKGQLGHGDTDRQDLPKQVESLSTVNIVDVACGRNHTLFLTDKGQVYACGDNKMGQLGLGHQSATVPSPTRISYKGPPIRRVACGGEFSMMVDIRGNLYSFGCPEYGQLGHNTDGKYFVTSNKLSFKCEMVPRKVNVWIEKSRDGRLTPIIDVEVREVACGASHTIVLDSKKRVFSWGFGGYGRLGHAEPKDEMVPRLVAFFDGTNRGATMVAAGSTFSFALNQYGALFLWGQTKPTGEAAMYPKLVQDLSGWRIRSIGCCNKSVVIAADESVVSWGASPTYGELGYGDNKPRSSTTPQEMKTLEKLYIHSVACGYGHSLFIARCDTEEDQERLNKLPIFIP</sequence>
<reference evidence="5 6" key="1">
    <citation type="submission" date="2024-11" db="EMBL/GenBank/DDBJ databases">
        <title>Chromosome-level genome assembly of the freshwater bivalve Anodonta woodiana.</title>
        <authorList>
            <person name="Chen X."/>
        </authorList>
    </citation>
    <scope>NUCLEOTIDE SEQUENCE [LARGE SCALE GENOMIC DNA]</scope>
    <source>
        <strain evidence="5">MN2024</strain>
        <tissue evidence="5">Gills</tissue>
    </source>
</reference>
<gene>
    <name evidence="5" type="ORF">ACJMK2_008615</name>
</gene>
<feature type="repeat" description="RCC1" evidence="2">
    <location>
        <begin position="180"/>
        <end position="231"/>
    </location>
</feature>
<keyword evidence="6" id="KW-1185">Reference proteome</keyword>
<evidence type="ECO:0000256" key="3">
    <source>
        <dbReference type="SAM" id="MobiDB-lite"/>
    </source>
</evidence>
<evidence type="ECO:0000313" key="5">
    <source>
        <dbReference type="EMBL" id="KAL3862661.1"/>
    </source>
</evidence>
<proteinExistence type="predicted"/>
<feature type="domain" description="RCC1-like" evidence="4">
    <location>
        <begin position="98"/>
        <end position="457"/>
    </location>
</feature>
<comment type="caution">
    <text evidence="5">The sequence shown here is derived from an EMBL/GenBank/DDBJ whole genome shotgun (WGS) entry which is preliminary data.</text>
</comment>
<dbReference type="PANTHER" id="PTHR46207">
    <property type="entry name" value="PROTEIN RCC2"/>
    <property type="match status" value="1"/>
</dbReference>
<dbReference type="EMBL" id="JBJQND010000011">
    <property type="protein sequence ID" value="KAL3862661.1"/>
    <property type="molecule type" value="Genomic_DNA"/>
</dbReference>
<protein>
    <recommendedName>
        <fullName evidence="4">RCC1-like domain-containing protein</fullName>
    </recommendedName>
</protein>
<dbReference type="SUPFAM" id="SSF50985">
    <property type="entry name" value="RCC1/BLIP-II"/>
    <property type="match status" value="1"/>
</dbReference>
<feature type="region of interest" description="Disordered" evidence="3">
    <location>
        <begin position="1"/>
        <end position="39"/>
    </location>
</feature>
<dbReference type="PANTHER" id="PTHR46207:SF1">
    <property type="entry name" value="PROTEIN RCC2"/>
    <property type="match status" value="1"/>
</dbReference>
<feature type="repeat" description="RCC1" evidence="2">
    <location>
        <begin position="308"/>
        <end position="361"/>
    </location>
</feature>
<organism evidence="5 6">
    <name type="scientific">Sinanodonta woodiana</name>
    <name type="common">Chinese pond mussel</name>
    <name type="synonym">Anodonta woodiana</name>
    <dbReference type="NCBI Taxonomy" id="1069815"/>
    <lineage>
        <taxon>Eukaryota</taxon>
        <taxon>Metazoa</taxon>
        <taxon>Spiralia</taxon>
        <taxon>Lophotrochozoa</taxon>
        <taxon>Mollusca</taxon>
        <taxon>Bivalvia</taxon>
        <taxon>Autobranchia</taxon>
        <taxon>Heteroconchia</taxon>
        <taxon>Palaeoheterodonta</taxon>
        <taxon>Unionida</taxon>
        <taxon>Unionoidea</taxon>
        <taxon>Unionidae</taxon>
        <taxon>Unioninae</taxon>
        <taxon>Sinanodonta</taxon>
    </lineage>
</organism>
<feature type="repeat" description="RCC1" evidence="2">
    <location>
        <begin position="232"/>
        <end position="307"/>
    </location>
</feature>
<dbReference type="InterPro" id="IPR058923">
    <property type="entry name" value="RCC1-like_dom"/>
</dbReference>
<feature type="repeat" description="RCC1" evidence="2">
    <location>
        <begin position="128"/>
        <end position="179"/>
    </location>
</feature>
<keyword evidence="1" id="KW-0677">Repeat</keyword>
<dbReference type="PROSITE" id="PS00626">
    <property type="entry name" value="RCC1_2"/>
    <property type="match status" value="2"/>
</dbReference>
<feature type="repeat" description="RCC1" evidence="2">
    <location>
        <begin position="407"/>
        <end position="461"/>
    </location>
</feature>